<evidence type="ECO:0000313" key="2">
    <source>
        <dbReference type="Proteomes" id="UP000712281"/>
    </source>
</evidence>
<sequence length="114" mass="12759">MTCMERNTVVLAGRAGSCRGRACRRVDRQHGHAHRARWLMSRLFVFSAFEVLTESRSPLSSRTSIKVATMSRGSESIDVRTEVSIDVRWKMSVDGRRVSTVDGGERVSVDETSV</sequence>
<proteinExistence type="predicted"/>
<reference evidence="1" key="1">
    <citation type="submission" date="2019-12" db="EMBL/GenBank/DDBJ databases">
        <title>Genome sequencing and annotation of Brassica cretica.</title>
        <authorList>
            <person name="Studholme D.J."/>
            <person name="Sarris P.F."/>
        </authorList>
    </citation>
    <scope>NUCLEOTIDE SEQUENCE</scope>
    <source>
        <strain evidence="1">PFS-001/15</strain>
        <tissue evidence="1">Leaf</tissue>
    </source>
</reference>
<comment type="caution">
    <text evidence="1">The sequence shown here is derived from an EMBL/GenBank/DDBJ whole genome shotgun (WGS) entry which is preliminary data.</text>
</comment>
<evidence type="ECO:0000313" key="1">
    <source>
        <dbReference type="EMBL" id="KAF2558053.1"/>
    </source>
</evidence>
<organism evidence="1 2">
    <name type="scientific">Brassica cretica</name>
    <name type="common">Mustard</name>
    <dbReference type="NCBI Taxonomy" id="69181"/>
    <lineage>
        <taxon>Eukaryota</taxon>
        <taxon>Viridiplantae</taxon>
        <taxon>Streptophyta</taxon>
        <taxon>Embryophyta</taxon>
        <taxon>Tracheophyta</taxon>
        <taxon>Spermatophyta</taxon>
        <taxon>Magnoliopsida</taxon>
        <taxon>eudicotyledons</taxon>
        <taxon>Gunneridae</taxon>
        <taxon>Pentapetalae</taxon>
        <taxon>rosids</taxon>
        <taxon>malvids</taxon>
        <taxon>Brassicales</taxon>
        <taxon>Brassicaceae</taxon>
        <taxon>Brassiceae</taxon>
        <taxon>Brassica</taxon>
    </lineage>
</organism>
<dbReference type="EMBL" id="QGKW02001940">
    <property type="protein sequence ID" value="KAF2558053.1"/>
    <property type="molecule type" value="Genomic_DNA"/>
</dbReference>
<name>A0A8S9HJB0_BRACR</name>
<protein>
    <submittedName>
        <fullName evidence="1">Uncharacterized protein</fullName>
    </submittedName>
</protein>
<dbReference type="Proteomes" id="UP000712281">
    <property type="component" value="Unassembled WGS sequence"/>
</dbReference>
<accession>A0A8S9HJB0</accession>
<dbReference type="AlphaFoldDB" id="A0A8S9HJB0"/>
<gene>
    <name evidence="1" type="ORF">F2Q68_00015569</name>
</gene>